<dbReference type="InterPro" id="IPR000073">
    <property type="entry name" value="AB_hydrolase_1"/>
</dbReference>
<dbReference type="KEGG" id="npi:G7071_04055"/>
<feature type="domain" description="AB hydrolase-1" evidence="1">
    <location>
        <begin position="38"/>
        <end position="282"/>
    </location>
</feature>
<dbReference type="Gene3D" id="3.40.50.1820">
    <property type="entry name" value="alpha/beta hydrolase"/>
    <property type="match status" value="1"/>
</dbReference>
<dbReference type="InterPro" id="IPR029058">
    <property type="entry name" value="AB_hydrolase_fold"/>
</dbReference>
<proteinExistence type="predicted"/>
<accession>A0A6G7YDN1</accession>
<evidence type="ECO:0000313" key="3">
    <source>
        <dbReference type="Proteomes" id="UP000502035"/>
    </source>
</evidence>
<dbReference type="PRINTS" id="PR00412">
    <property type="entry name" value="EPOXHYDRLASE"/>
</dbReference>
<evidence type="ECO:0000259" key="1">
    <source>
        <dbReference type="Pfam" id="PF00561"/>
    </source>
</evidence>
<reference evidence="2 3" key="1">
    <citation type="submission" date="2020-03" db="EMBL/GenBank/DDBJ databases">
        <title>Nocardioides sp. nov., isolated from fish.</title>
        <authorList>
            <person name="Hyun D.-W."/>
            <person name="Bae J.-W."/>
        </authorList>
    </citation>
    <scope>NUCLEOTIDE SEQUENCE [LARGE SCALE GENOMIC DNA]</scope>
    <source>
        <strain evidence="2 3">HDW12A</strain>
    </source>
</reference>
<evidence type="ECO:0000313" key="2">
    <source>
        <dbReference type="EMBL" id="QIK74717.1"/>
    </source>
</evidence>
<gene>
    <name evidence="2" type="ORF">G7071_04055</name>
</gene>
<dbReference type="PANTHER" id="PTHR46438">
    <property type="entry name" value="ALPHA/BETA-HYDROLASES SUPERFAMILY PROTEIN"/>
    <property type="match status" value="1"/>
</dbReference>
<dbReference type="SUPFAM" id="SSF53474">
    <property type="entry name" value="alpha/beta-Hydrolases"/>
    <property type="match status" value="1"/>
</dbReference>
<dbReference type="EMBL" id="CP049866">
    <property type="protein sequence ID" value="QIK74717.1"/>
    <property type="molecule type" value="Genomic_DNA"/>
</dbReference>
<sequence>MEQDGTGVVGEAEREVFLLRVGLRDIFVTQAGPTEGQPVVLLHGGGPGATGESNFTRNIDVLAMAGYRVVVPDMPGYGRSSKQLDQSDPFGDLAFFVRGLIDELDLGSAHLVGNSYGGAAALRLALDRPDKVRSLILMGPGGIGTTRALPTPGLSALLSYYTGEGPSRDKVATFIRDYLVYDGTSVPDELIDLRYQASIDPDVVANPPLRRPKPGPAGLRTLLRMDLTRDKRLATCRVPTLVVWGTADKVNRPSGGPLLAQTMPECDLVLWSRTGHWAQWEQADRFNALALDFLGHRQ</sequence>
<keyword evidence="2" id="KW-0378">Hydrolase</keyword>
<dbReference type="RefSeq" id="WP_166315178.1">
    <property type="nucleotide sequence ID" value="NZ_CP049866.1"/>
</dbReference>
<dbReference type="GO" id="GO:0016787">
    <property type="term" value="F:hydrolase activity"/>
    <property type="evidence" value="ECO:0007669"/>
    <property type="project" value="UniProtKB-KW"/>
</dbReference>
<dbReference type="InterPro" id="IPR000639">
    <property type="entry name" value="Epox_hydrolase-like"/>
</dbReference>
<dbReference type="AlphaFoldDB" id="A0A6G7YDN1"/>
<keyword evidence="3" id="KW-1185">Reference proteome</keyword>
<dbReference type="Pfam" id="PF00561">
    <property type="entry name" value="Abhydrolase_1"/>
    <property type="match status" value="1"/>
</dbReference>
<protein>
    <submittedName>
        <fullName evidence="2">Alpha/beta fold hydrolase</fullName>
    </submittedName>
</protein>
<dbReference type="PANTHER" id="PTHR46438:SF11">
    <property type="entry name" value="LIPASE-RELATED"/>
    <property type="match status" value="1"/>
</dbReference>
<name>A0A6G7YDN1_9ACTN</name>
<dbReference type="Proteomes" id="UP000502035">
    <property type="component" value="Chromosome"/>
</dbReference>
<dbReference type="PRINTS" id="PR00111">
    <property type="entry name" value="ABHYDROLASE"/>
</dbReference>
<organism evidence="2 3">
    <name type="scientific">Nocardioides piscis</name>
    <dbReference type="NCBI Taxonomy" id="2714938"/>
    <lineage>
        <taxon>Bacteria</taxon>
        <taxon>Bacillati</taxon>
        <taxon>Actinomycetota</taxon>
        <taxon>Actinomycetes</taxon>
        <taxon>Propionibacteriales</taxon>
        <taxon>Nocardioidaceae</taxon>
        <taxon>Nocardioides</taxon>
    </lineage>
</organism>